<evidence type="ECO:0000313" key="5">
    <source>
        <dbReference type="EMBL" id="KAE8688052.1"/>
    </source>
</evidence>
<dbReference type="GO" id="GO:0006635">
    <property type="term" value="P:fatty acid beta-oxidation"/>
    <property type="evidence" value="ECO:0007669"/>
    <property type="project" value="TreeGrafter"/>
</dbReference>
<evidence type="ECO:0000256" key="1">
    <source>
        <dbReference type="ARBA" id="ARBA00023235"/>
    </source>
</evidence>
<dbReference type="PANTHER" id="PTHR23309:SF49">
    <property type="entry name" value="PEROXISOMAL BIFUNCTIONAL ENZYME"/>
    <property type="match status" value="1"/>
</dbReference>
<dbReference type="SUPFAM" id="SSF48179">
    <property type="entry name" value="6-phosphogluconate dehydrogenase C-terminal domain-like"/>
    <property type="match status" value="1"/>
</dbReference>
<keyword evidence="6" id="KW-1185">Reference proteome</keyword>
<feature type="domain" description="3-hydroxyacyl-CoA dehydrogenase C-terminal" evidence="4">
    <location>
        <begin position="43"/>
        <end position="95"/>
    </location>
</feature>
<dbReference type="InterPro" id="IPR008927">
    <property type="entry name" value="6-PGluconate_DH-like_C_sf"/>
</dbReference>
<organism evidence="5 6">
    <name type="scientific">Hibiscus syriacus</name>
    <name type="common">Rose of Sharon</name>
    <dbReference type="NCBI Taxonomy" id="106335"/>
    <lineage>
        <taxon>Eukaryota</taxon>
        <taxon>Viridiplantae</taxon>
        <taxon>Streptophyta</taxon>
        <taxon>Embryophyta</taxon>
        <taxon>Tracheophyta</taxon>
        <taxon>Spermatophyta</taxon>
        <taxon>Magnoliopsida</taxon>
        <taxon>eudicotyledons</taxon>
        <taxon>Gunneridae</taxon>
        <taxon>Pentapetalae</taxon>
        <taxon>rosids</taxon>
        <taxon>malvids</taxon>
        <taxon>Malvales</taxon>
        <taxon>Malvaceae</taxon>
        <taxon>Malvoideae</taxon>
        <taxon>Hibiscus</taxon>
    </lineage>
</organism>
<proteinExistence type="predicted"/>
<keyword evidence="3" id="KW-0511">Multifunctional enzyme</keyword>
<dbReference type="GO" id="GO:0003857">
    <property type="term" value="F:(3S)-3-hydroxyacyl-CoA dehydrogenase (NAD+) activity"/>
    <property type="evidence" value="ECO:0007669"/>
    <property type="project" value="TreeGrafter"/>
</dbReference>
<dbReference type="Pfam" id="PF00725">
    <property type="entry name" value="3HCDH"/>
    <property type="match status" value="1"/>
</dbReference>
<dbReference type="PANTHER" id="PTHR23309">
    <property type="entry name" value="3-HYDROXYACYL-COA DEHYROGENASE"/>
    <property type="match status" value="1"/>
</dbReference>
<dbReference type="GO" id="GO:0016853">
    <property type="term" value="F:isomerase activity"/>
    <property type="evidence" value="ECO:0007669"/>
    <property type="project" value="UniProtKB-KW"/>
</dbReference>
<dbReference type="GO" id="GO:0005777">
    <property type="term" value="C:peroxisome"/>
    <property type="evidence" value="ECO:0007669"/>
    <property type="project" value="TreeGrafter"/>
</dbReference>
<dbReference type="InterPro" id="IPR006108">
    <property type="entry name" value="3HC_DH_C"/>
</dbReference>
<dbReference type="Gene3D" id="1.10.1040.50">
    <property type="match status" value="1"/>
</dbReference>
<name>A0A6A2ZAK6_HIBSY</name>
<gene>
    <name evidence="5" type="ORF">F3Y22_tig00111002pilonHSYRG00008</name>
</gene>
<keyword evidence="2" id="KW-0456">Lyase</keyword>
<evidence type="ECO:0000256" key="2">
    <source>
        <dbReference type="ARBA" id="ARBA00023239"/>
    </source>
</evidence>
<sequence length="170" mass="19106">MKVPVVVGNCTGFAVNQTFFPYGQGRSHLSITGKPKKKIVAIYWLQDLTEYGVAMAVLKEYEKAFPDRVFKSPLIELLVKNGRNGKNNGKGHYIYEKGSKPKPDLSVLPIIEESRRLTNIMPGGKPISVTDKVLEMVLFPVVYSGFRHAGFLMKGLLFKHLTLILHLFLE</sequence>
<dbReference type="EMBL" id="VEPZ02001197">
    <property type="protein sequence ID" value="KAE8688052.1"/>
    <property type="molecule type" value="Genomic_DNA"/>
</dbReference>
<protein>
    <recommendedName>
        <fullName evidence="4">3-hydroxyacyl-CoA dehydrogenase C-terminal domain-containing protein</fullName>
    </recommendedName>
</protein>
<evidence type="ECO:0000313" key="6">
    <source>
        <dbReference type="Proteomes" id="UP000436088"/>
    </source>
</evidence>
<accession>A0A6A2ZAK6</accession>
<dbReference type="Proteomes" id="UP000436088">
    <property type="component" value="Unassembled WGS sequence"/>
</dbReference>
<evidence type="ECO:0000259" key="4">
    <source>
        <dbReference type="Pfam" id="PF00725"/>
    </source>
</evidence>
<keyword evidence="1" id="KW-0413">Isomerase</keyword>
<dbReference type="GO" id="GO:0016829">
    <property type="term" value="F:lyase activity"/>
    <property type="evidence" value="ECO:0007669"/>
    <property type="project" value="UniProtKB-KW"/>
</dbReference>
<comment type="caution">
    <text evidence="5">The sequence shown here is derived from an EMBL/GenBank/DDBJ whole genome shotgun (WGS) entry which is preliminary data.</text>
</comment>
<dbReference type="AlphaFoldDB" id="A0A6A2ZAK6"/>
<reference evidence="5" key="1">
    <citation type="submission" date="2019-09" db="EMBL/GenBank/DDBJ databases">
        <title>Draft genome information of white flower Hibiscus syriacus.</title>
        <authorList>
            <person name="Kim Y.-M."/>
        </authorList>
    </citation>
    <scope>NUCLEOTIDE SEQUENCE [LARGE SCALE GENOMIC DNA]</scope>
    <source>
        <strain evidence="5">YM2019G1</strain>
    </source>
</reference>
<evidence type="ECO:0000256" key="3">
    <source>
        <dbReference type="ARBA" id="ARBA00023268"/>
    </source>
</evidence>